<comment type="caution">
    <text evidence="1">The sequence shown here is derived from an EMBL/GenBank/DDBJ whole genome shotgun (WGS) entry which is preliminary data.</text>
</comment>
<evidence type="ECO:0008006" key="2">
    <source>
        <dbReference type="Google" id="ProtNLM"/>
    </source>
</evidence>
<gene>
    <name evidence="1" type="ORF">S01H4_15491</name>
</gene>
<evidence type="ECO:0000313" key="1">
    <source>
        <dbReference type="EMBL" id="GAG69791.1"/>
    </source>
</evidence>
<proteinExistence type="predicted"/>
<dbReference type="AlphaFoldDB" id="X1BCS4"/>
<reference evidence="1" key="1">
    <citation type="journal article" date="2014" name="Front. Microbiol.">
        <title>High frequency of phylogenetically diverse reductive dehalogenase-homologous genes in deep subseafloor sedimentary metagenomes.</title>
        <authorList>
            <person name="Kawai M."/>
            <person name="Futagami T."/>
            <person name="Toyoda A."/>
            <person name="Takaki Y."/>
            <person name="Nishi S."/>
            <person name="Hori S."/>
            <person name="Arai W."/>
            <person name="Tsubouchi T."/>
            <person name="Morono Y."/>
            <person name="Uchiyama I."/>
            <person name="Ito T."/>
            <person name="Fujiyama A."/>
            <person name="Inagaki F."/>
            <person name="Takami H."/>
        </authorList>
    </citation>
    <scope>NUCLEOTIDE SEQUENCE</scope>
    <source>
        <strain evidence="1">Expedition CK06-06</strain>
    </source>
</reference>
<protein>
    <recommendedName>
        <fullName evidence="2">Reverse transcriptase domain-containing protein</fullName>
    </recommendedName>
</protein>
<organism evidence="1">
    <name type="scientific">marine sediment metagenome</name>
    <dbReference type="NCBI Taxonomy" id="412755"/>
    <lineage>
        <taxon>unclassified sequences</taxon>
        <taxon>metagenomes</taxon>
        <taxon>ecological metagenomes</taxon>
    </lineage>
</organism>
<name>X1BCS4_9ZZZZ</name>
<accession>X1BCS4</accession>
<dbReference type="EMBL" id="BART01006789">
    <property type="protein sequence ID" value="GAG69791.1"/>
    <property type="molecule type" value="Genomic_DNA"/>
</dbReference>
<sequence>MDDNGEKGEWFDIKTGVKQGCNMSGFLFLITLDWVMRRTVGNGENGIRRKFRTKLDDLDFADD</sequence>